<evidence type="ECO:0000313" key="6">
    <source>
        <dbReference type="EMBL" id="TMI91575.1"/>
    </source>
</evidence>
<comment type="pathway">
    <text evidence="1">Cell wall biogenesis; cell wall polysaccharide biosynthesis.</text>
</comment>
<gene>
    <name evidence="6" type="ORF">E6H00_03715</name>
</gene>
<dbReference type="Gene3D" id="3.90.550.10">
    <property type="entry name" value="Spore Coat Polysaccharide Biosynthesis Protein SpsA, Chain A"/>
    <property type="match status" value="1"/>
</dbReference>
<evidence type="ECO:0000256" key="1">
    <source>
        <dbReference type="ARBA" id="ARBA00004776"/>
    </source>
</evidence>
<feature type="domain" description="Glycosyltransferase 2-like" evidence="5">
    <location>
        <begin position="34"/>
        <end position="144"/>
    </location>
</feature>
<dbReference type="GO" id="GO:0016757">
    <property type="term" value="F:glycosyltransferase activity"/>
    <property type="evidence" value="ECO:0007669"/>
    <property type="project" value="UniProtKB-KW"/>
</dbReference>
<protein>
    <submittedName>
        <fullName evidence="6">Glycosyltransferase</fullName>
    </submittedName>
</protein>
<comment type="caution">
    <text evidence="6">The sequence shown here is derived from an EMBL/GenBank/DDBJ whole genome shotgun (WGS) entry which is preliminary data.</text>
</comment>
<dbReference type="AlphaFoldDB" id="A0A537K746"/>
<name>A0A537K746_9BACT</name>
<keyword evidence="4 6" id="KW-0808">Transferase</keyword>
<dbReference type="InterPro" id="IPR001173">
    <property type="entry name" value="Glyco_trans_2-like"/>
</dbReference>
<comment type="similarity">
    <text evidence="2">Belongs to the glycosyltransferase 2 family.</text>
</comment>
<dbReference type="Pfam" id="PF00535">
    <property type="entry name" value="Glycos_transf_2"/>
    <property type="match status" value="1"/>
</dbReference>
<sequence length="296" mass="32409">MNRPSVSIIIPSADGRRGGNLDLLRREFETQTLLPKEVHVIRGVSPSGLARNTGARKASGDVLIFLDDDVRLGHERVLEGMVALLEDPRVGMVGAAQLLPPGSSVFQRVAAGQIPRSSSAVVSVVTDSDMVTTACCAMRRSLFWGMGGFNERIPRGVDPEMRHRVRSRGLRIVVAPNTWFYHPMPASLRALCKMSFRNGQQSAGAHWRMPGAALENPDGHVTGFVTRRSRLYRAGRHAGRFALRIVTMQWIGVAAQVSYLAGYLSGGAQDHQVGVPALDPQKEIGQMERPVREESR</sequence>
<dbReference type="PANTHER" id="PTHR43179">
    <property type="entry name" value="RHAMNOSYLTRANSFERASE WBBL"/>
    <property type="match status" value="1"/>
</dbReference>
<organism evidence="6 7">
    <name type="scientific">Candidatus Segetimicrobium genomatis</name>
    <dbReference type="NCBI Taxonomy" id="2569760"/>
    <lineage>
        <taxon>Bacteria</taxon>
        <taxon>Bacillati</taxon>
        <taxon>Candidatus Sysuimicrobiota</taxon>
        <taxon>Candidatus Sysuimicrobiia</taxon>
        <taxon>Candidatus Sysuimicrobiales</taxon>
        <taxon>Candidatus Segetimicrobiaceae</taxon>
        <taxon>Candidatus Segetimicrobium</taxon>
    </lineage>
</organism>
<evidence type="ECO:0000256" key="2">
    <source>
        <dbReference type="ARBA" id="ARBA00006739"/>
    </source>
</evidence>
<evidence type="ECO:0000259" key="5">
    <source>
        <dbReference type="Pfam" id="PF00535"/>
    </source>
</evidence>
<accession>A0A537K746</accession>
<proteinExistence type="inferred from homology"/>
<reference evidence="6 7" key="1">
    <citation type="journal article" date="2019" name="Nat. Microbiol.">
        <title>Mediterranean grassland soil C-N compound turnover is dependent on rainfall and depth, and is mediated by genomically divergent microorganisms.</title>
        <authorList>
            <person name="Diamond S."/>
            <person name="Andeer P.F."/>
            <person name="Li Z."/>
            <person name="Crits-Christoph A."/>
            <person name="Burstein D."/>
            <person name="Anantharaman K."/>
            <person name="Lane K.R."/>
            <person name="Thomas B.C."/>
            <person name="Pan C."/>
            <person name="Northen T.R."/>
            <person name="Banfield J.F."/>
        </authorList>
    </citation>
    <scope>NUCLEOTIDE SEQUENCE [LARGE SCALE GENOMIC DNA]</scope>
    <source>
        <strain evidence="6">NP_3</strain>
    </source>
</reference>
<dbReference type="EMBL" id="VBAK01000089">
    <property type="protein sequence ID" value="TMI91575.1"/>
    <property type="molecule type" value="Genomic_DNA"/>
</dbReference>
<dbReference type="Proteomes" id="UP000318509">
    <property type="component" value="Unassembled WGS sequence"/>
</dbReference>
<dbReference type="PANTHER" id="PTHR43179:SF12">
    <property type="entry name" value="GALACTOFURANOSYLTRANSFERASE GLFT2"/>
    <property type="match status" value="1"/>
</dbReference>
<keyword evidence="3" id="KW-0328">Glycosyltransferase</keyword>
<dbReference type="SUPFAM" id="SSF53448">
    <property type="entry name" value="Nucleotide-diphospho-sugar transferases"/>
    <property type="match status" value="1"/>
</dbReference>
<evidence type="ECO:0000256" key="3">
    <source>
        <dbReference type="ARBA" id="ARBA00022676"/>
    </source>
</evidence>
<evidence type="ECO:0000313" key="7">
    <source>
        <dbReference type="Proteomes" id="UP000318509"/>
    </source>
</evidence>
<evidence type="ECO:0000256" key="4">
    <source>
        <dbReference type="ARBA" id="ARBA00022679"/>
    </source>
</evidence>
<dbReference type="InterPro" id="IPR029044">
    <property type="entry name" value="Nucleotide-diphossugar_trans"/>
</dbReference>